<name>A0A0L0W2Y3_9BASI</name>
<dbReference type="OrthoDB" id="10623341at2759"/>
<feature type="region of interest" description="Disordered" evidence="1">
    <location>
        <begin position="164"/>
        <end position="191"/>
    </location>
</feature>
<dbReference type="Proteomes" id="UP000054564">
    <property type="component" value="Unassembled WGS sequence"/>
</dbReference>
<feature type="compositionally biased region" description="Polar residues" evidence="1">
    <location>
        <begin position="174"/>
        <end position="186"/>
    </location>
</feature>
<keyword evidence="3" id="KW-1185">Reference proteome</keyword>
<dbReference type="AlphaFoldDB" id="A0A0L0W2Y3"/>
<accession>A0A0L0W2Y3</accession>
<proteinExistence type="predicted"/>
<comment type="caution">
    <text evidence="2">The sequence shown here is derived from an EMBL/GenBank/DDBJ whole genome shotgun (WGS) entry which is preliminary data.</text>
</comment>
<evidence type="ECO:0000313" key="3">
    <source>
        <dbReference type="Proteomes" id="UP000054564"/>
    </source>
</evidence>
<evidence type="ECO:0000256" key="1">
    <source>
        <dbReference type="SAM" id="MobiDB-lite"/>
    </source>
</evidence>
<protein>
    <submittedName>
        <fullName evidence="2">Uncharacterized protein</fullName>
    </submittedName>
</protein>
<reference evidence="3" key="1">
    <citation type="submission" date="2014-03" db="EMBL/GenBank/DDBJ databases">
        <title>The Genome Sequence of Puccinia striiformis f. sp. tritici PST-78.</title>
        <authorList>
            <consortium name="The Broad Institute Genome Sequencing Platform"/>
            <person name="Cuomo C."/>
            <person name="Hulbert S."/>
            <person name="Chen X."/>
            <person name="Walker B."/>
            <person name="Young S.K."/>
            <person name="Zeng Q."/>
            <person name="Gargeya S."/>
            <person name="Fitzgerald M."/>
            <person name="Haas B."/>
            <person name="Abouelleil A."/>
            <person name="Alvarado L."/>
            <person name="Arachchi H.M."/>
            <person name="Berlin A.M."/>
            <person name="Chapman S.B."/>
            <person name="Goldberg J."/>
            <person name="Griggs A."/>
            <person name="Gujja S."/>
            <person name="Hansen M."/>
            <person name="Howarth C."/>
            <person name="Imamovic A."/>
            <person name="Larimer J."/>
            <person name="McCowan C."/>
            <person name="Montmayeur A."/>
            <person name="Murphy C."/>
            <person name="Neiman D."/>
            <person name="Pearson M."/>
            <person name="Priest M."/>
            <person name="Roberts A."/>
            <person name="Saif S."/>
            <person name="Shea T."/>
            <person name="Sisk P."/>
            <person name="Sykes S."/>
            <person name="Wortman J."/>
            <person name="Nusbaum C."/>
            <person name="Birren B."/>
        </authorList>
    </citation>
    <scope>NUCLEOTIDE SEQUENCE [LARGE SCALE GENOMIC DNA]</scope>
    <source>
        <strain evidence="3">race PST-78</strain>
    </source>
</reference>
<sequence>MDLELSPEVSEDLERVFVSRQKSQRFGIKPSTHLNTTPPLPDLGRAYPRLDPIDLNQGVSPRDVNVLATSLAIGPVSPAVTQTNVETPQETPAATTEQEEYVPPSKTAKSMLDHQWLLLKQARQAGNKPMMRTAINQAISTQELLTSLVGHKEMIRLSVVNPQTSVQPHHAPHQFQQGNNPTNNPAQAPRTRQPIPEITFLGRTHSVTQEPLLTPPPPQIQLPTTHQVYQEQPVIIRPAMHPQTYTNPAYQPQTNQQPFYPQHPHPYVPCFQPHGHSCGRGWRQTDPTMKIIRMEASFKRVERALGHINQIPGQGRGGRNMLRFP</sequence>
<organism evidence="2 3">
    <name type="scientific">Puccinia striiformis f. sp. tritici PST-78</name>
    <dbReference type="NCBI Taxonomy" id="1165861"/>
    <lineage>
        <taxon>Eukaryota</taxon>
        <taxon>Fungi</taxon>
        <taxon>Dikarya</taxon>
        <taxon>Basidiomycota</taxon>
        <taxon>Pucciniomycotina</taxon>
        <taxon>Pucciniomycetes</taxon>
        <taxon>Pucciniales</taxon>
        <taxon>Pucciniaceae</taxon>
        <taxon>Puccinia</taxon>
    </lineage>
</organism>
<evidence type="ECO:0000313" key="2">
    <source>
        <dbReference type="EMBL" id="KNF05822.1"/>
    </source>
</evidence>
<feature type="region of interest" description="Disordered" evidence="1">
    <location>
        <begin position="82"/>
        <end position="103"/>
    </location>
</feature>
<dbReference type="EMBL" id="AJIL01000006">
    <property type="protein sequence ID" value="KNF05822.1"/>
    <property type="molecule type" value="Genomic_DNA"/>
</dbReference>
<feature type="compositionally biased region" description="Low complexity" evidence="1">
    <location>
        <begin position="86"/>
        <end position="96"/>
    </location>
</feature>
<gene>
    <name evidence="2" type="ORF">PSTG_01219</name>
</gene>